<accession>A0A841UBA0</accession>
<keyword evidence="3" id="KW-1185">Reference proteome</keyword>
<dbReference type="EMBL" id="JACJVR010000119">
    <property type="protein sequence ID" value="MBB6695231.1"/>
    <property type="molecule type" value="Genomic_DNA"/>
</dbReference>
<name>A0A841UBA0_9BACL</name>
<dbReference type="Pfam" id="PF00550">
    <property type="entry name" value="PP-binding"/>
    <property type="match status" value="1"/>
</dbReference>
<dbReference type="Proteomes" id="UP000553776">
    <property type="component" value="Unassembled WGS sequence"/>
</dbReference>
<sequence>MQEQIIRIIAELQKDPELTNRLNGQSSIVRDSGMESLQIVQFILQVEKEFGTEIDFDTFDMSLLDSVERFSEYVRRSAAAAL</sequence>
<organism evidence="2 3">
    <name type="scientific">Cohnella xylanilytica</name>
    <dbReference type="NCBI Taxonomy" id="557555"/>
    <lineage>
        <taxon>Bacteria</taxon>
        <taxon>Bacillati</taxon>
        <taxon>Bacillota</taxon>
        <taxon>Bacilli</taxon>
        <taxon>Bacillales</taxon>
        <taxon>Paenibacillaceae</taxon>
        <taxon>Cohnella</taxon>
    </lineage>
</organism>
<dbReference type="AlphaFoldDB" id="A0A841UBA0"/>
<dbReference type="InterPro" id="IPR036736">
    <property type="entry name" value="ACP-like_sf"/>
</dbReference>
<dbReference type="InterPro" id="IPR009081">
    <property type="entry name" value="PP-bd_ACP"/>
</dbReference>
<reference evidence="2 3" key="1">
    <citation type="submission" date="2020-08" db="EMBL/GenBank/DDBJ databases">
        <title>Cohnella phylogeny.</title>
        <authorList>
            <person name="Dunlap C."/>
        </authorList>
    </citation>
    <scope>NUCLEOTIDE SEQUENCE [LARGE SCALE GENOMIC DNA]</scope>
    <source>
        <strain evidence="2 3">DSM 25239</strain>
    </source>
</reference>
<protein>
    <submittedName>
        <fullName evidence="2">Acyl carrier protein</fullName>
    </submittedName>
</protein>
<evidence type="ECO:0000313" key="2">
    <source>
        <dbReference type="EMBL" id="MBB6695231.1"/>
    </source>
</evidence>
<proteinExistence type="predicted"/>
<evidence type="ECO:0000313" key="3">
    <source>
        <dbReference type="Proteomes" id="UP000553776"/>
    </source>
</evidence>
<dbReference type="PROSITE" id="PS50075">
    <property type="entry name" value="CARRIER"/>
    <property type="match status" value="1"/>
</dbReference>
<gene>
    <name evidence="2" type="ORF">H7B90_27930</name>
</gene>
<dbReference type="SUPFAM" id="SSF47336">
    <property type="entry name" value="ACP-like"/>
    <property type="match status" value="1"/>
</dbReference>
<evidence type="ECO:0000259" key="1">
    <source>
        <dbReference type="PROSITE" id="PS50075"/>
    </source>
</evidence>
<dbReference type="RefSeq" id="WP_185139188.1">
    <property type="nucleotide sequence ID" value="NZ_BORM01000013.1"/>
</dbReference>
<comment type="caution">
    <text evidence="2">The sequence shown here is derived from an EMBL/GenBank/DDBJ whole genome shotgun (WGS) entry which is preliminary data.</text>
</comment>
<feature type="domain" description="Carrier" evidence="1">
    <location>
        <begin position="1"/>
        <end position="78"/>
    </location>
</feature>
<dbReference type="Gene3D" id="1.10.1200.10">
    <property type="entry name" value="ACP-like"/>
    <property type="match status" value="1"/>
</dbReference>